<reference evidence="2 3" key="1">
    <citation type="journal article" date="2009" name="Nature">
        <title>The Sorghum bicolor genome and the diversification of grasses.</title>
        <authorList>
            <person name="Paterson A.H."/>
            <person name="Bowers J.E."/>
            <person name="Bruggmann R."/>
            <person name="Dubchak I."/>
            <person name="Grimwood J."/>
            <person name="Gundlach H."/>
            <person name="Haberer G."/>
            <person name="Hellsten U."/>
            <person name="Mitros T."/>
            <person name="Poliakov A."/>
            <person name="Schmutz J."/>
            <person name="Spannagl M."/>
            <person name="Tang H."/>
            <person name="Wang X."/>
            <person name="Wicker T."/>
            <person name="Bharti A.K."/>
            <person name="Chapman J."/>
            <person name="Feltus F.A."/>
            <person name="Gowik U."/>
            <person name="Grigoriev I.V."/>
            <person name="Lyons E."/>
            <person name="Maher C.A."/>
            <person name="Martis M."/>
            <person name="Narechania A."/>
            <person name="Otillar R.P."/>
            <person name="Penning B.W."/>
            <person name="Salamov A.A."/>
            <person name="Wang Y."/>
            <person name="Zhang L."/>
            <person name="Carpita N.C."/>
            <person name="Freeling M."/>
            <person name="Gingle A.R."/>
            <person name="Hash C.T."/>
            <person name="Keller B."/>
            <person name="Klein P."/>
            <person name="Kresovich S."/>
            <person name="McCann M.C."/>
            <person name="Ming R."/>
            <person name="Peterson D.G."/>
            <person name="Mehboob-ur-Rahman"/>
            <person name="Ware D."/>
            <person name="Westhoff P."/>
            <person name="Mayer K.F."/>
            <person name="Messing J."/>
            <person name="Rokhsar D.S."/>
        </authorList>
    </citation>
    <scope>NUCLEOTIDE SEQUENCE [LARGE SCALE GENOMIC DNA]</scope>
    <source>
        <strain evidence="3">cv. BTx623</strain>
    </source>
</reference>
<protein>
    <submittedName>
        <fullName evidence="2">Uncharacterized protein</fullName>
    </submittedName>
</protein>
<dbReference type="Proteomes" id="UP000000768">
    <property type="component" value="Chromosome 7"/>
</dbReference>
<reference evidence="3" key="2">
    <citation type="journal article" date="2018" name="Plant J.">
        <title>The Sorghum bicolor reference genome: improved assembly, gene annotations, a transcriptome atlas, and signatures of genome organization.</title>
        <authorList>
            <person name="McCormick R.F."/>
            <person name="Truong S.K."/>
            <person name="Sreedasyam A."/>
            <person name="Jenkins J."/>
            <person name="Shu S."/>
            <person name="Sims D."/>
            <person name="Kennedy M."/>
            <person name="Amirebrahimi M."/>
            <person name="Weers B.D."/>
            <person name="McKinley B."/>
            <person name="Mattison A."/>
            <person name="Morishige D.T."/>
            <person name="Grimwood J."/>
            <person name="Schmutz J."/>
            <person name="Mullet J.E."/>
        </authorList>
    </citation>
    <scope>NUCLEOTIDE SEQUENCE [LARGE SCALE GENOMIC DNA]</scope>
    <source>
        <strain evidence="3">cv. BTx623</strain>
    </source>
</reference>
<name>A0A1Z5RBV2_SORBI</name>
<feature type="compositionally biased region" description="Polar residues" evidence="1">
    <location>
        <begin position="1"/>
        <end position="12"/>
    </location>
</feature>
<keyword evidence="3" id="KW-1185">Reference proteome</keyword>
<evidence type="ECO:0000313" key="3">
    <source>
        <dbReference type="Proteomes" id="UP000000768"/>
    </source>
</evidence>
<accession>A0A1Z5RBV2</accession>
<dbReference type="EMBL" id="CM000766">
    <property type="protein sequence ID" value="OQU80961.1"/>
    <property type="molecule type" value="Genomic_DNA"/>
</dbReference>
<gene>
    <name evidence="2" type="ORF">SORBI_3007G214175</name>
</gene>
<dbReference type="AlphaFoldDB" id="A0A1Z5RBV2"/>
<dbReference type="Gramene" id="OQU80961">
    <property type="protein sequence ID" value="OQU80961"/>
    <property type="gene ID" value="SORBI_3007G214175"/>
</dbReference>
<evidence type="ECO:0000256" key="1">
    <source>
        <dbReference type="SAM" id="MobiDB-lite"/>
    </source>
</evidence>
<dbReference type="InParanoid" id="A0A1Z5RBV2"/>
<feature type="region of interest" description="Disordered" evidence="1">
    <location>
        <begin position="1"/>
        <end position="56"/>
    </location>
</feature>
<sequence length="137" mass="14941">MIFPLYSSSDPNGSPPVLPLTVKDPLQASRKPPRLPARPKLTSWHVGMDQRSTTASTTCTPTGVSYVEIGEGFIAHQTAAWTLTIPATRQGCDTSGGVEASRVLVCPWRVLETCMILSLMPSCFWFETAEGAFIYFC</sequence>
<proteinExistence type="predicted"/>
<organism evidence="2 3">
    <name type="scientific">Sorghum bicolor</name>
    <name type="common">Sorghum</name>
    <name type="synonym">Sorghum vulgare</name>
    <dbReference type="NCBI Taxonomy" id="4558"/>
    <lineage>
        <taxon>Eukaryota</taxon>
        <taxon>Viridiplantae</taxon>
        <taxon>Streptophyta</taxon>
        <taxon>Embryophyta</taxon>
        <taxon>Tracheophyta</taxon>
        <taxon>Spermatophyta</taxon>
        <taxon>Magnoliopsida</taxon>
        <taxon>Liliopsida</taxon>
        <taxon>Poales</taxon>
        <taxon>Poaceae</taxon>
        <taxon>PACMAD clade</taxon>
        <taxon>Panicoideae</taxon>
        <taxon>Andropogonodae</taxon>
        <taxon>Andropogoneae</taxon>
        <taxon>Sorghinae</taxon>
        <taxon>Sorghum</taxon>
    </lineage>
</organism>
<evidence type="ECO:0000313" key="2">
    <source>
        <dbReference type="EMBL" id="OQU80961.1"/>
    </source>
</evidence>